<dbReference type="EMBL" id="LAYC01000002">
    <property type="protein sequence ID" value="KYK56939.1"/>
    <property type="molecule type" value="Genomic_DNA"/>
</dbReference>
<keyword evidence="6" id="KW-1185">Reference proteome</keyword>
<sequence>MTIGDLLAQITGGKPTDSSTTPSPAPRSNPSLAKRKPEDDLRKDVSKTLRHVSPPSKVIQPERKTGEKAQFAHRPASGNNAVKPSPMPSRKAFGDAQISSRPAVSGRLPSTSARPSVAPKSTPKKGSFAEILARGQRAQAVMGQVGKIQHKKVEKGSRSMDATKTAAGTKKSSAQTSGSAARGPSGARKPAVGGGVNNGGSARKAASKQPTSPAKPATAKRHGAEEATVKKVKKAALVDTGYSGTARPTPDNAARKKDVPRGGALLKAPPTRSSSKRPRYEDDFDEELDDFIEYDDEEEDAPPRYRYDSEGSSDMEAGLDELDVEEHRAELLARKEDIEQERIERNLKAAKEERKMQALAALREKRR</sequence>
<feature type="coiled-coil region" evidence="3">
    <location>
        <begin position="321"/>
        <end position="353"/>
    </location>
</feature>
<evidence type="ECO:0000256" key="2">
    <source>
        <dbReference type="ARBA" id="ARBA00023054"/>
    </source>
</evidence>
<name>A0A151GIN2_DRECN</name>
<evidence type="ECO:0000256" key="4">
    <source>
        <dbReference type="SAM" id="MobiDB-lite"/>
    </source>
</evidence>
<evidence type="ECO:0000256" key="1">
    <source>
        <dbReference type="ARBA" id="ARBA00006461"/>
    </source>
</evidence>
<organism evidence="5 6">
    <name type="scientific">Drechmeria coniospora</name>
    <name type="common">Nematophagous fungus</name>
    <name type="synonym">Meria coniospora</name>
    <dbReference type="NCBI Taxonomy" id="98403"/>
    <lineage>
        <taxon>Eukaryota</taxon>
        <taxon>Fungi</taxon>
        <taxon>Dikarya</taxon>
        <taxon>Ascomycota</taxon>
        <taxon>Pezizomycotina</taxon>
        <taxon>Sordariomycetes</taxon>
        <taxon>Hypocreomycetidae</taxon>
        <taxon>Hypocreales</taxon>
        <taxon>Ophiocordycipitaceae</taxon>
        <taxon>Drechmeria</taxon>
    </lineage>
</organism>
<comment type="caution">
    <text evidence="5">The sequence shown here is derived from an EMBL/GenBank/DDBJ whole genome shotgun (WGS) entry which is preliminary data.</text>
</comment>
<dbReference type="InParanoid" id="A0A151GIN2"/>
<feature type="compositionally biased region" description="Polar residues" evidence="4">
    <location>
        <begin position="170"/>
        <end position="179"/>
    </location>
</feature>
<protein>
    <submittedName>
        <fullName evidence="5">SPT2 chromatin protein</fullName>
    </submittedName>
</protein>
<dbReference type="Pfam" id="PF08243">
    <property type="entry name" value="SPT2"/>
    <property type="match status" value="1"/>
</dbReference>
<feature type="compositionally biased region" description="Low complexity" evidence="4">
    <location>
        <begin position="15"/>
        <end position="31"/>
    </location>
</feature>
<dbReference type="Proteomes" id="UP000076580">
    <property type="component" value="Chromosome 02"/>
</dbReference>
<feature type="compositionally biased region" description="Polar residues" evidence="4">
    <location>
        <begin position="97"/>
        <end position="114"/>
    </location>
</feature>
<comment type="similarity">
    <text evidence="1">Belongs to the SPT2 family.</text>
</comment>
<dbReference type="AlphaFoldDB" id="A0A151GIN2"/>
<feature type="compositionally biased region" description="Basic and acidic residues" evidence="4">
    <location>
        <begin position="35"/>
        <end position="47"/>
    </location>
</feature>
<dbReference type="RefSeq" id="XP_040656291.1">
    <property type="nucleotide sequence ID" value="XM_040801258.1"/>
</dbReference>
<evidence type="ECO:0000313" key="5">
    <source>
        <dbReference type="EMBL" id="KYK56939.1"/>
    </source>
</evidence>
<keyword evidence="2 3" id="KW-0175">Coiled coil</keyword>
<dbReference type="STRING" id="98403.A0A151GIN2"/>
<dbReference type="InterPro" id="IPR013256">
    <property type="entry name" value="Chromatin_SPT2"/>
</dbReference>
<accession>A0A151GIN2</accession>
<feature type="region of interest" description="Disordered" evidence="4">
    <location>
        <begin position="1"/>
        <end position="314"/>
    </location>
</feature>
<feature type="compositionally biased region" description="Acidic residues" evidence="4">
    <location>
        <begin position="282"/>
        <end position="300"/>
    </location>
</feature>
<dbReference type="SMART" id="SM00784">
    <property type="entry name" value="SPT2"/>
    <property type="match status" value="1"/>
</dbReference>
<gene>
    <name evidence="5" type="ORF">DCS_03945</name>
</gene>
<reference evidence="5 6" key="1">
    <citation type="journal article" date="2016" name="Sci. Rep.">
        <title>Insights into Adaptations to a Near-Obligate Nematode Endoparasitic Lifestyle from the Finished Genome of Drechmeria coniospora.</title>
        <authorList>
            <person name="Zhang L."/>
            <person name="Zhou Z."/>
            <person name="Guo Q."/>
            <person name="Fokkens L."/>
            <person name="Miskei M."/>
            <person name="Pocsi I."/>
            <person name="Zhang W."/>
            <person name="Chen M."/>
            <person name="Wang L."/>
            <person name="Sun Y."/>
            <person name="Donzelli B.G."/>
            <person name="Gibson D.M."/>
            <person name="Nelson D.R."/>
            <person name="Luo J.G."/>
            <person name="Rep M."/>
            <person name="Liu H."/>
            <person name="Yang S."/>
            <person name="Wang J."/>
            <person name="Krasnoff S.B."/>
            <person name="Xu Y."/>
            <person name="Molnar I."/>
            <person name="Lin M."/>
        </authorList>
    </citation>
    <scope>NUCLEOTIDE SEQUENCE [LARGE SCALE GENOMIC DNA]</scope>
    <source>
        <strain evidence="5 6">ARSEF 6962</strain>
    </source>
</reference>
<evidence type="ECO:0000256" key="3">
    <source>
        <dbReference type="SAM" id="Coils"/>
    </source>
</evidence>
<proteinExistence type="inferred from homology"/>
<evidence type="ECO:0000313" key="6">
    <source>
        <dbReference type="Proteomes" id="UP000076580"/>
    </source>
</evidence>
<dbReference type="GeneID" id="63716588"/>